<keyword evidence="2" id="KW-0732">Signal</keyword>
<accession>A0A078GR70</accession>
<organism evidence="3">
    <name type="scientific">Brassica napus</name>
    <name type="common">Rape</name>
    <dbReference type="NCBI Taxonomy" id="3708"/>
    <lineage>
        <taxon>Eukaryota</taxon>
        <taxon>Viridiplantae</taxon>
        <taxon>Streptophyta</taxon>
        <taxon>Embryophyta</taxon>
        <taxon>Tracheophyta</taxon>
        <taxon>Spermatophyta</taxon>
        <taxon>Magnoliopsida</taxon>
        <taxon>eudicotyledons</taxon>
        <taxon>Gunneridae</taxon>
        <taxon>Pentapetalae</taxon>
        <taxon>rosids</taxon>
        <taxon>malvids</taxon>
        <taxon>Brassicales</taxon>
        <taxon>Brassicaceae</taxon>
        <taxon>Brassiceae</taxon>
        <taxon>Brassica</taxon>
    </lineage>
</organism>
<feature type="transmembrane region" description="Helical" evidence="1">
    <location>
        <begin position="186"/>
        <end position="206"/>
    </location>
</feature>
<keyword evidence="1" id="KW-0472">Membrane</keyword>
<keyword evidence="1" id="KW-0812">Transmembrane</keyword>
<dbReference type="PANTHER" id="PTHR33248">
    <property type="entry name" value="ZINC ION-BINDING PROTEIN"/>
    <property type="match status" value="1"/>
</dbReference>
<keyword evidence="1" id="KW-1133">Transmembrane helix</keyword>
<reference evidence="3" key="1">
    <citation type="journal article" date="2014" name="Science">
        <title>Plant genetics. Early allopolyploid evolution in the post-Neolithic Brassica napus oilseed genome.</title>
        <authorList>
            <person name="Chalhoub B."/>
            <person name="Denoeud F."/>
            <person name="Liu S."/>
            <person name="Parkin I.A."/>
            <person name="Tang H."/>
            <person name="Wang X."/>
            <person name="Chiquet J."/>
            <person name="Belcram H."/>
            <person name="Tong C."/>
            <person name="Samans B."/>
            <person name="Correa M."/>
            <person name="Da Silva C."/>
            <person name="Just J."/>
            <person name="Falentin C."/>
            <person name="Koh C.S."/>
            <person name="Le Clainche I."/>
            <person name="Bernard M."/>
            <person name="Bento P."/>
            <person name="Noel B."/>
            <person name="Labadie K."/>
            <person name="Alberti A."/>
            <person name="Charles M."/>
            <person name="Arnaud D."/>
            <person name="Guo H."/>
            <person name="Daviaud C."/>
            <person name="Alamery S."/>
            <person name="Jabbari K."/>
            <person name="Zhao M."/>
            <person name="Edger P.P."/>
            <person name="Chelaifa H."/>
            <person name="Tack D."/>
            <person name="Lassalle G."/>
            <person name="Mestiri I."/>
            <person name="Schnel N."/>
            <person name="Le Paslier M.C."/>
            <person name="Fan G."/>
            <person name="Renault V."/>
            <person name="Bayer P.E."/>
            <person name="Golicz A.A."/>
            <person name="Manoli S."/>
            <person name="Lee T.H."/>
            <person name="Thi V.H."/>
            <person name="Chalabi S."/>
            <person name="Hu Q."/>
            <person name="Fan C."/>
            <person name="Tollenaere R."/>
            <person name="Lu Y."/>
            <person name="Battail C."/>
            <person name="Shen J."/>
            <person name="Sidebottom C.H."/>
            <person name="Wang X."/>
            <person name="Canaguier A."/>
            <person name="Chauveau A."/>
            <person name="Berard A."/>
            <person name="Deniot G."/>
            <person name="Guan M."/>
            <person name="Liu Z."/>
            <person name="Sun F."/>
            <person name="Lim Y.P."/>
            <person name="Lyons E."/>
            <person name="Town C.D."/>
            <person name="Bancroft I."/>
            <person name="Wang X."/>
            <person name="Meng J."/>
            <person name="Ma J."/>
            <person name="Pires J.C."/>
            <person name="King G.J."/>
            <person name="Brunel D."/>
            <person name="Delourme R."/>
            <person name="Renard M."/>
            <person name="Aury J.M."/>
            <person name="Adams K.L."/>
            <person name="Batley J."/>
            <person name="Snowdon R.J."/>
            <person name="Tost J."/>
            <person name="Edwards D."/>
            <person name="Zhou Y."/>
            <person name="Hua W."/>
            <person name="Sharpe A.G."/>
            <person name="Paterson A.H."/>
            <person name="Guan C."/>
            <person name="Wincker P."/>
        </authorList>
    </citation>
    <scope>NUCLEOTIDE SEQUENCE [LARGE SCALE GENOMIC DNA]</scope>
</reference>
<evidence type="ECO:0000256" key="2">
    <source>
        <dbReference type="SAM" id="SignalP"/>
    </source>
</evidence>
<feature type="chain" id="PRO_5001736198" evidence="2">
    <location>
        <begin position="23"/>
        <end position="207"/>
    </location>
</feature>
<feature type="signal peptide" evidence="2">
    <location>
        <begin position="1"/>
        <end position="22"/>
    </location>
</feature>
<name>A0A078GR70_BRANA</name>
<proteinExistence type="predicted"/>
<evidence type="ECO:0000256" key="1">
    <source>
        <dbReference type="SAM" id="Phobius"/>
    </source>
</evidence>
<dbReference type="PaxDb" id="3708-A0A078GR70"/>
<reference evidence="3" key="2">
    <citation type="submission" date="2014-06" db="EMBL/GenBank/DDBJ databases">
        <authorList>
            <person name="Genoscope - CEA"/>
        </authorList>
    </citation>
    <scope>NUCLEOTIDE SEQUENCE</scope>
</reference>
<evidence type="ECO:0000313" key="3">
    <source>
        <dbReference type="EMBL" id="CDY27694.1"/>
    </source>
</evidence>
<protein>
    <submittedName>
        <fullName evidence="3">BnaUnng00440D protein</fullName>
    </submittedName>
</protein>
<dbReference type="EMBL" id="LK032208">
    <property type="protein sequence ID" value="CDY27694.1"/>
    <property type="molecule type" value="Genomic_DNA"/>
</dbReference>
<gene>
    <name evidence="3" type="primary">BnaUnng00440D</name>
    <name evidence="3" type="ORF">GSBRNA2T00038475001</name>
</gene>
<sequence>MSCVKILSVLVLWLIGQIEILSVHSPKKGLDYSYSQPSESETFGGYTVDSGYNETEDLIRRDQEEIRNNIAEQVHYPPQPEVEFGIPQICYCGAQPLLAASRTGNYVGRLYYTCENVDDGECHVWKWWNVALMEEMRARDRHTLDLAEKVDSLTFMGDYVTEQKVARLENIVSELSNKNSMFTNRLEMVVAVMVLVLVVIGMVVMFK</sequence>
<dbReference type="AlphaFoldDB" id="A0A078GR70"/>
<dbReference type="Gramene" id="CDY27694">
    <property type="protein sequence ID" value="CDY27694"/>
    <property type="gene ID" value="GSBRNA2T00038475001"/>
</dbReference>